<dbReference type="CDD" id="cd01065">
    <property type="entry name" value="NAD_bind_Shikimate_DH"/>
    <property type="match status" value="1"/>
</dbReference>
<dbReference type="SUPFAM" id="SSF51735">
    <property type="entry name" value="NAD(P)-binding Rossmann-fold domains"/>
    <property type="match status" value="1"/>
</dbReference>
<dbReference type="HAMAP" id="MF_00222">
    <property type="entry name" value="Shikimate_DH_AroE"/>
    <property type="match status" value="1"/>
</dbReference>
<keyword evidence="8" id="KW-1185">Reference proteome</keyword>
<gene>
    <name evidence="7" type="ORF">WJX84_012210</name>
</gene>
<organism evidence="7 8">
    <name type="scientific">Apatococcus fuscideae</name>
    <dbReference type="NCBI Taxonomy" id="2026836"/>
    <lineage>
        <taxon>Eukaryota</taxon>
        <taxon>Viridiplantae</taxon>
        <taxon>Chlorophyta</taxon>
        <taxon>core chlorophytes</taxon>
        <taxon>Trebouxiophyceae</taxon>
        <taxon>Chlorellales</taxon>
        <taxon>Chlorellaceae</taxon>
        <taxon>Apatococcus</taxon>
    </lineage>
</organism>
<dbReference type="Gene3D" id="3.40.50.10860">
    <property type="entry name" value="Leucine Dehydrogenase, chain A, domain 1"/>
    <property type="match status" value="1"/>
</dbReference>
<keyword evidence="1" id="KW-0456">Lyase</keyword>
<dbReference type="FunFam" id="3.20.20.70:FF:000047">
    <property type="entry name" value="3-dehydroquinate dehydratase"/>
    <property type="match status" value="1"/>
</dbReference>
<dbReference type="SUPFAM" id="SSF53223">
    <property type="entry name" value="Aminoacid dehydrogenase-like, N-terminal domain"/>
    <property type="match status" value="1"/>
</dbReference>
<dbReference type="InterPro" id="IPR013785">
    <property type="entry name" value="Aldolase_TIM"/>
</dbReference>
<evidence type="ECO:0000259" key="5">
    <source>
        <dbReference type="Pfam" id="PF08501"/>
    </source>
</evidence>
<sequence length="559" mass="58170">MLCLAATSPAVEGTAVAETVEYRTAAPKQENTLLCVAVTASSTAEALWQIRQATEAGADSVELRIDFLEDFNHQSTLESLLGSCTIPAIVTHRASWEGGKHQGSEEDRLRVLREAVQLGAAFVDVELKAADAFFAGLQRPQGSTTKIILSSHDYQGTSEDAALTAKIREMFTAGADIAKVATTAEDITDALRILRLPGRSKGPVIALAMGEKGLVSRLLAGKFGGFLTFGRLKGGLGSAPGQPLLSELQSMYRIHSQTPDTKVLGVIGNPVSHSKSPALHNAALQQAGVDSIYVPLLVNDLPAFLSSCTDPDFAGFSVTIPHKVTALACADEVDPVAARIGALNTLVRSPDGRLKGHNTDWSAAIGAIEQGLSQQHSSAAASRDQDADRLASNGAASSSSASPLKGLRVVVLGAGGAGRALAFGAADKGAHVIIANRSLDKAKQLAAAVGAGVEVATPDDITSSRVSGDVLINTTSIGMHPAENESPGPRSNLKNYRLVFDAVYTPIDTLLLREAAAAGCITVSGLEMFVGQAALQYELFNGSKAPIQLLKQAVLKSVA</sequence>
<comment type="caution">
    <text evidence="7">The sequence shown here is derived from an EMBL/GenBank/DDBJ whole genome shotgun (WGS) entry which is preliminary data.</text>
</comment>
<evidence type="ECO:0000256" key="1">
    <source>
        <dbReference type="ARBA" id="ARBA00023239"/>
    </source>
</evidence>
<proteinExistence type="inferred from homology"/>
<dbReference type="Pfam" id="PF01487">
    <property type="entry name" value="DHquinase_I"/>
    <property type="match status" value="1"/>
</dbReference>
<dbReference type="AlphaFoldDB" id="A0AAW1SM88"/>
<dbReference type="CDD" id="cd00502">
    <property type="entry name" value="DHQase_I"/>
    <property type="match status" value="1"/>
</dbReference>
<dbReference type="GO" id="GO:0004764">
    <property type="term" value="F:shikimate 3-dehydrogenase (NADP+) activity"/>
    <property type="evidence" value="ECO:0007669"/>
    <property type="project" value="InterPro"/>
</dbReference>
<dbReference type="InterPro" id="IPR041121">
    <property type="entry name" value="SDH_C"/>
</dbReference>
<dbReference type="InterPro" id="IPR013708">
    <property type="entry name" value="Shikimate_DH-bd_N"/>
</dbReference>
<keyword evidence="2" id="KW-0704">Schiff base</keyword>
<dbReference type="Gene3D" id="3.40.50.720">
    <property type="entry name" value="NAD(P)-binding Rossmann-like Domain"/>
    <property type="match status" value="1"/>
</dbReference>
<dbReference type="GO" id="GO:0009423">
    <property type="term" value="P:chorismate biosynthetic process"/>
    <property type="evidence" value="ECO:0007669"/>
    <property type="project" value="TreeGrafter"/>
</dbReference>
<evidence type="ECO:0000313" key="7">
    <source>
        <dbReference type="EMBL" id="KAK9847546.1"/>
    </source>
</evidence>
<feature type="domain" description="Shikimate dehydrogenase substrate binding N-terminal" evidence="5">
    <location>
        <begin position="266"/>
        <end position="346"/>
    </location>
</feature>
<dbReference type="NCBIfam" id="TIGR01093">
    <property type="entry name" value="aroD"/>
    <property type="match status" value="1"/>
</dbReference>
<feature type="region of interest" description="Disordered" evidence="3">
    <location>
        <begin position="375"/>
        <end position="401"/>
    </location>
</feature>
<dbReference type="Pfam" id="PF08501">
    <property type="entry name" value="Shikimate_dh_N"/>
    <property type="match status" value="1"/>
</dbReference>
<dbReference type="GO" id="GO:0019632">
    <property type="term" value="P:shikimate metabolic process"/>
    <property type="evidence" value="ECO:0007669"/>
    <property type="project" value="TreeGrafter"/>
</dbReference>
<feature type="domain" description="Quinate/shikimate 5-dehydrogenase/glutamyl-tRNA reductase" evidence="4">
    <location>
        <begin position="401"/>
        <end position="476"/>
    </location>
</feature>
<feature type="compositionally biased region" description="Low complexity" evidence="3">
    <location>
        <begin position="390"/>
        <end position="401"/>
    </location>
</feature>
<evidence type="ECO:0000256" key="2">
    <source>
        <dbReference type="ARBA" id="ARBA00023270"/>
    </source>
</evidence>
<dbReference type="InterPro" id="IPR006151">
    <property type="entry name" value="Shikm_DH/Glu-tRNA_Rdtase"/>
</dbReference>
<dbReference type="Proteomes" id="UP001485043">
    <property type="component" value="Unassembled WGS sequence"/>
</dbReference>
<name>A0AAW1SM88_9CHLO</name>
<dbReference type="PANTHER" id="PTHR21089">
    <property type="entry name" value="SHIKIMATE DEHYDROGENASE"/>
    <property type="match status" value="1"/>
</dbReference>
<dbReference type="InterPro" id="IPR022893">
    <property type="entry name" value="Shikimate_DH_fam"/>
</dbReference>
<evidence type="ECO:0000259" key="6">
    <source>
        <dbReference type="Pfam" id="PF18317"/>
    </source>
</evidence>
<dbReference type="InterPro" id="IPR001381">
    <property type="entry name" value="DHquinase_I"/>
</dbReference>
<dbReference type="PANTHER" id="PTHR21089:SF1">
    <property type="entry name" value="BIFUNCTIONAL 3-DEHYDROQUINATE DEHYDRATASE_SHIKIMATE DEHYDROGENASE, CHLOROPLASTIC"/>
    <property type="match status" value="1"/>
</dbReference>
<dbReference type="InterPro" id="IPR046346">
    <property type="entry name" value="Aminoacid_DH-like_N_sf"/>
</dbReference>
<dbReference type="Pfam" id="PF18317">
    <property type="entry name" value="SDH_C"/>
    <property type="match status" value="1"/>
</dbReference>
<dbReference type="HAMAP" id="MF_00214">
    <property type="entry name" value="AroD"/>
    <property type="match status" value="1"/>
</dbReference>
<dbReference type="Pfam" id="PF01488">
    <property type="entry name" value="Shikimate_DH"/>
    <property type="match status" value="1"/>
</dbReference>
<protein>
    <recommendedName>
        <fullName evidence="9">Shikimate dehydrogenase (NADP(+))</fullName>
    </recommendedName>
</protein>
<accession>A0AAW1SM88</accession>
<evidence type="ECO:0000259" key="4">
    <source>
        <dbReference type="Pfam" id="PF01488"/>
    </source>
</evidence>
<dbReference type="SUPFAM" id="SSF51569">
    <property type="entry name" value="Aldolase"/>
    <property type="match status" value="1"/>
</dbReference>
<evidence type="ECO:0000256" key="3">
    <source>
        <dbReference type="SAM" id="MobiDB-lite"/>
    </source>
</evidence>
<dbReference type="GO" id="GO:0003855">
    <property type="term" value="F:3-dehydroquinate dehydratase activity"/>
    <property type="evidence" value="ECO:0007669"/>
    <property type="project" value="InterPro"/>
</dbReference>
<dbReference type="EMBL" id="JALJOV010001459">
    <property type="protein sequence ID" value="KAK9847546.1"/>
    <property type="molecule type" value="Genomic_DNA"/>
</dbReference>
<dbReference type="Gene3D" id="3.20.20.70">
    <property type="entry name" value="Aldolase class I"/>
    <property type="match status" value="1"/>
</dbReference>
<feature type="domain" description="SDH C-terminal" evidence="6">
    <location>
        <begin position="525"/>
        <end position="555"/>
    </location>
</feature>
<evidence type="ECO:0008006" key="9">
    <source>
        <dbReference type="Google" id="ProtNLM"/>
    </source>
</evidence>
<dbReference type="InterPro" id="IPR036291">
    <property type="entry name" value="NAD(P)-bd_dom_sf"/>
</dbReference>
<reference evidence="7 8" key="1">
    <citation type="journal article" date="2024" name="Nat. Commun.">
        <title>Phylogenomics reveals the evolutionary origins of lichenization in chlorophyte algae.</title>
        <authorList>
            <person name="Puginier C."/>
            <person name="Libourel C."/>
            <person name="Otte J."/>
            <person name="Skaloud P."/>
            <person name="Haon M."/>
            <person name="Grisel S."/>
            <person name="Petersen M."/>
            <person name="Berrin J.G."/>
            <person name="Delaux P.M."/>
            <person name="Dal Grande F."/>
            <person name="Keller J."/>
        </authorList>
    </citation>
    <scope>NUCLEOTIDE SEQUENCE [LARGE SCALE GENOMIC DNA]</scope>
    <source>
        <strain evidence="7 8">SAG 2523</strain>
    </source>
</reference>
<evidence type="ECO:0000313" key="8">
    <source>
        <dbReference type="Proteomes" id="UP001485043"/>
    </source>
</evidence>